<protein>
    <submittedName>
        <fullName evidence="2">Uncharacterized protein</fullName>
    </submittedName>
</protein>
<dbReference type="KEGG" id="dvm:DvMF_1267"/>
<sequence length="69" mass="7274">MVADKIRDARLALGVLAGQVSEETWGLIRCIQNELDAAAGQVETMEQTFPVPGMSAGAGDTTGETQETH</sequence>
<organism evidence="2">
    <name type="scientific">Nitratidesulfovibrio vulgaris (strain DSM 19637 / Miyazaki F)</name>
    <name type="common">Desulfovibrio vulgaris</name>
    <dbReference type="NCBI Taxonomy" id="883"/>
    <lineage>
        <taxon>Bacteria</taxon>
        <taxon>Pseudomonadati</taxon>
        <taxon>Thermodesulfobacteriota</taxon>
        <taxon>Desulfovibrionia</taxon>
        <taxon>Desulfovibrionales</taxon>
        <taxon>Desulfovibrionaceae</taxon>
        <taxon>Nitratidesulfovibrio</taxon>
    </lineage>
</organism>
<feature type="region of interest" description="Disordered" evidence="1">
    <location>
        <begin position="48"/>
        <end position="69"/>
    </location>
</feature>
<dbReference type="OrthoDB" id="5461010at2"/>
<dbReference type="AlphaFoldDB" id="B8DLF4"/>
<dbReference type="HOGENOM" id="CLU_203786_0_0_7"/>
<proteinExistence type="predicted"/>
<reference evidence="2" key="1">
    <citation type="submission" date="2008-10" db="EMBL/GenBank/DDBJ databases">
        <title>Complete sequence of Desulfovibrio vulgaris str. 'Miyazaki F'.</title>
        <authorList>
            <person name="Lucas S."/>
            <person name="Copeland A."/>
            <person name="Lapidus A."/>
            <person name="Glavina del Rio T."/>
            <person name="Dalin E."/>
            <person name="Tice H."/>
            <person name="Bruce D."/>
            <person name="Goodwin L."/>
            <person name="Pitluck S."/>
            <person name="Sims D."/>
            <person name="Brettin T."/>
            <person name="Detter J.C."/>
            <person name="Han C."/>
            <person name="Larimer F."/>
            <person name="Land M."/>
            <person name="Hauser L."/>
            <person name="Kyrpides N."/>
            <person name="Mikhailova N."/>
            <person name="Hazen T.C."/>
            <person name="Richardson P."/>
        </authorList>
    </citation>
    <scope>NUCLEOTIDE SEQUENCE</scope>
    <source>
        <strain evidence="2">Miyazaki F</strain>
    </source>
</reference>
<gene>
    <name evidence="2" type="ordered locus">DvMF_1267</name>
</gene>
<dbReference type="EMBL" id="CP001197">
    <property type="protein sequence ID" value="ACL08216.1"/>
    <property type="molecule type" value="Genomic_DNA"/>
</dbReference>
<evidence type="ECO:0000313" key="2">
    <source>
        <dbReference type="EMBL" id="ACL08216.1"/>
    </source>
</evidence>
<dbReference type="STRING" id="883.DvMF_1267"/>
<name>B8DLF4_NITV9</name>
<evidence type="ECO:0000256" key="1">
    <source>
        <dbReference type="SAM" id="MobiDB-lite"/>
    </source>
</evidence>
<accession>B8DLF4</accession>